<comment type="caution">
    <text evidence="4">The sequence shown here is derived from an EMBL/GenBank/DDBJ whole genome shotgun (WGS) entry which is preliminary data.</text>
</comment>
<dbReference type="NCBIfam" id="TIGR00685">
    <property type="entry name" value="T6PP"/>
    <property type="match status" value="1"/>
</dbReference>
<dbReference type="GO" id="GO:0004805">
    <property type="term" value="F:trehalose-phosphatase activity"/>
    <property type="evidence" value="ECO:0007669"/>
    <property type="project" value="UniProtKB-EC"/>
</dbReference>
<dbReference type="GO" id="GO:0005992">
    <property type="term" value="P:trehalose biosynthetic process"/>
    <property type="evidence" value="ECO:0007669"/>
    <property type="project" value="UniProtKB-UniPathway"/>
</dbReference>
<comment type="catalytic activity">
    <reaction evidence="3">
        <text>alpha,alpha-trehalose 6-phosphate + H2O = alpha,alpha-trehalose + phosphate</text>
        <dbReference type="Rhea" id="RHEA:23420"/>
        <dbReference type="ChEBI" id="CHEBI:15377"/>
        <dbReference type="ChEBI" id="CHEBI:16551"/>
        <dbReference type="ChEBI" id="CHEBI:43474"/>
        <dbReference type="ChEBI" id="CHEBI:58429"/>
        <dbReference type="EC" id="3.1.3.12"/>
    </reaction>
</comment>
<sequence>MRSIWHTRTMRTASDVILRLTSDPARCGLVMDFDGVLAPIVDDPSASALLPGAEEVLATLSRHFGVVGLLSGRPASFLRERLSLDSVVLMGSYGVETWTENGIEVLPAVAAFSDAVAEAEAELRRLFDSQAVPGIHVESKGLAVAVHWRRAADRAVAQRLVEAATTEIASRTGLRREPGKLVEELRPPVEEDKGTGLLRAIATAGVDVVAYAGDDRGDLPAFAAVLASGGEALVVKGDDIAPEVAAVDGVQFDGPPAFLDWMKELAAHLER</sequence>
<dbReference type="Gene3D" id="3.40.50.1000">
    <property type="entry name" value="HAD superfamily/HAD-like"/>
    <property type="match status" value="1"/>
</dbReference>
<dbReference type="PANTHER" id="PTHR43768:SF3">
    <property type="entry name" value="TREHALOSE 6-PHOSPHATE PHOSPHATASE"/>
    <property type="match status" value="1"/>
</dbReference>
<dbReference type="SUPFAM" id="SSF56784">
    <property type="entry name" value="HAD-like"/>
    <property type="match status" value="1"/>
</dbReference>
<keyword evidence="3" id="KW-0460">Magnesium</keyword>
<comment type="cofactor">
    <cofactor evidence="3">
        <name>Mg(2+)</name>
        <dbReference type="ChEBI" id="CHEBI:18420"/>
    </cofactor>
</comment>
<reference evidence="4 5" key="1">
    <citation type="submission" date="2017-07" db="EMBL/GenBank/DDBJ databases">
        <title>Draft sequence of Rhodococcus enclensis 23b-28.</title>
        <authorList>
            <person name="Besaury L."/>
            <person name="Sancelme M."/>
            <person name="Amato P."/>
            <person name="Lallement A."/>
            <person name="Delort A.-M."/>
        </authorList>
    </citation>
    <scope>NUCLEOTIDE SEQUENCE [LARGE SCALE GENOMIC DNA]</scope>
    <source>
        <strain evidence="4 5">23b-28</strain>
    </source>
</reference>
<evidence type="ECO:0000313" key="4">
    <source>
        <dbReference type="EMBL" id="PCK23712.1"/>
    </source>
</evidence>
<dbReference type="InterPro" id="IPR036412">
    <property type="entry name" value="HAD-like_sf"/>
</dbReference>
<accession>A0A2A5J2X4</accession>
<keyword evidence="3" id="KW-0479">Metal-binding</keyword>
<evidence type="ECO:0000256" key="1">
    <source>
        <dbReference type="ARBA" id="ARBA00022801"/>
    </source>
</evidence>
<evidence type="ECO:0000313" key="5">
    <source>
        <dbReference type="Proteomes" id="UP000230886"/>
    </source>
</evidence>
<dbReference type="Pfam" id="PF02358">
    <property type="entry name" value="Trehalose_PPase"/>
    <property type="match status" value="1"/>
</dbReference>
<evidence type="ECO:0000256" key="3">
    <source>
        <dbReference type="RuleBase" id="RU361117"/>
    </source>
</evidence>
<comment type="function">
    <text evidence="2 3">Removes the phosphate from trehalose 6-phosphate to produce free trehalose.</text>
</comment>
<dbReference type="AlphaFoldDB" id="A0A2A5J2X4"/>
<name>A0A2A5J2X4_RHOSG</name>
<dbReference type="Gene3D" id="3.30.70.1020">
    <property type="entry name" value="Trehalose-6-phosphate phosphatase related protein, domain 2"/>
    <property type="match status" value="1"/>
</dbReference>
<comment type="pathway">
    <text evidence="3">Glycan biosynthesis; trehalose biosynthesis.</text>
</comment>
<comment type="similarity">
    <text evidence="3">Belongs to the trehalose phosphatase family.</text>
</comment>
<dbReference type="Proteomes" id="UP000230886">
    <property type="component" value="Unassembled WGS sequence"/>
</dbReference>
<evidence type="ECO:0000256" key="2">
    <source>
        <dbReference type="ARBA" id="ARBA00024179"/>
    </source>
</evidence>
<organism evidence="4 5">
    <name type="scientific">Rhodococcus qingshengii</name>
    <dbReference type="NCBI Taxonomy" id="334542"/>
    <lineage>
        <taxon>Bacteria</taxon>
        <taxon>Bacillati</taxon>
        <taxon>Actinomycetota</taxon>
        <taxon>Actinomycetes</taxon>
        <taxon>Mycobacteriales</taxon>
        <taxon>Nocardiaceae</taxon>
        <taxon>Rhodococcus</taxon>
        <taxon>Rhodococcus erythropolis group</taxon>
    </lineage>
</organism>
<protein>
    <recommendedName>
        <fullName evidence="3">Trehalose 6-phosphate phosphatase</fullName>
        <ecNumber evidence="3">3.1.3.12</ecNumber>
    </recommendedName>
</protein>
<dbReference type="InterPro" id="IPR044651">
    <property type="entry name" value="OTSB-like"/>
</dbReference>
<dbReference type="GO" id="GO:0046872">
    <property type="term" value="F:metal ion binding"/>
    <property type="evidence" value="ECO:0007669"/>
    <property type="project" value="UniProtKB-KW"/>
</dbReference>
<dbReference type="PANTHER" id="PTHR43768">
    <property type="entry name" value="TREHALOSE 6-PHOSPHATE PHOSPHATASE"/>
    <property type="match status" value="1"/>
</dbReference>
<dbReference type="EMBL" id="NOVD01000047">
    <property type="protein sequence ID" value="PCK23712.1"/>
    <property type="molecule type" value="Genomic_DNA"/>
</dbReference>
<keyword evidence="1 3" id="KW-0378">Hydrolase</keyword>
<dbReference type="InterPro" id="IPR023214">
    <property type="entry name" value="HAD_sf"/>
</dbReference>
<proteinExistence type="inferred from homology"/>
<dbReference type="EC" id="3.1.3.12" evidence="3"/>
<gene>
    <name evidence="4" type="primary">otsB</name>
    <name evidence="4" type="ORF">CHR55_29655</name>
</gene>
<dbReference type="InterPro" id="IPR003337">
    <property type="entry name" value="Trehalose_PPase"/>
</dbReference>
<dbReference type="UniPathway" id="UPA00299"/>